<dbReference type="Gene3D" id="3.40.50.11220">
    <property type="match status" value="1"/>
</dbReference>
<comment type="caution">
    <text evidence="2">The sequence shown here is derived from an EMBL/GenBank/DDBJ whole genome shotgun (WGS) entry which is preliminary data.</text>
</comment>
<accession>A0A0F9A6U0</accession>
<dbReference type="SUPFAM" id="SSF159672">
    <property type="entry name" value="CbiG N-terminal domain-like"/>
    <property type="match status" value="1"/>
</dbReference>
<dbReference type="EMBL" id="LAZR01056380">
    <property type="protein sequence ID" value="KKK74304.1"/>
    <property type="molecule type" value="Genomic_DNA"/>
</dbReference>
<reference evidence="2" key="1">
    <citation type="journal article" date="2015" name="Nature">
        <title>Complex archaea that bridge the gap between prokaryotes and eukaryotes.</title>
        <authorList>
            <person name="Spang A."/>
            <person name="Saw J.H."/>
            <person name="Jorgensen S.L."/>
            <person name="Zaremba-Niedzwiedzka K."/>
            <person name="Martijn J."/>
            <person name="Lind A.E."/>
            <person name="van Eijk R."/>
            <person name="Schleper C."/>
            <person name="Guy L."/>
            <person name="Ettema T.J."/>
        </authorList>
    </citation>
    <scope>NUCLEOTIDE SEQUENCE</scope>
</reference>
<proteinExistence type="predicted"/>
<dbReference type="PANTHER" id="PTHR37477">
    <property type="entry name" value="COBALT-PRECORRIN-5A HYDROLASE"/>
    <property type="match status" value="1"/>
</dbReference>
<organism evidence="2">
    <name type="scientific">marine sediment metagenome</name>
    <dbReference type="NCBI Taxonomy" id="412755"/>
    <lineage>
        <taxon>unclassified sequences</taxon>
        <taxon>metagenomes</taxon>
        <taxon>ecological metagenomes</taxon>
    </lineage>
</organism>
<dbReference type="InterPro" id="IPR038029">
    <property type="entry name" value="GbiG_N_sf"/>
</dbReference>
<protein>
    <recommendedName>
        <fullName evidence="1">Cobalamin synthesis G N-terminal domain-containing protein</fullName>
    </recommendedName>
</protein>
<name>A0A0F9A6U0_9ZZZZ</name>
<sequence length="140" mass="14917">MKTAIITLSQKGLVLAAKLKESMALADMFVHLDVTADSSVQTFDRVIALTDKIFNKYQGLVYIMPTGVVVRAIAPKAQSKLTDPAVVAIDVTGRFAISLLSGHEGKANELTLDVANILDAEPVISTTTEAEKIFIIGIGC</sequence>
<evidence type="ECO:0000259" key="1">
    <source>
        <dbReference type="Pfam" id="PF11760"/>
    </source>
</evidence>
<evidence type="ECO:0000313" key="2">
    <source>
        <dbReference type="EMBL" id="KKK74304.1"/>
    </source>
</evidence>
<feature type="non-terminal residue" evidence="2">
    <location>
        <position position="140"/>
    </location>
</feature>
<feature type="domain" description="Cobalamin synthesis G N-terminal" evidence="1">
    <location>
        <begin position="50"/>
        <end position="129"/>
    </location>
</feature>
<dbReference type="AlphaFoldDB" id="A0A0F9A6U0"/>
<gene>
    <name evidence="2" type="ORF">LCGC14_2885120</name>
</gene>
<dbReference type="Pfam" id="PF11760">
    <property type="entry name" value="CbiG_N"/>
    <property type="match status" value="1"/>
</dbReference>
<dbReference type="PANTHER" id="PTHR37477:SF1">
    <property type="entry name" value="COBALT-PRECORRIN-5A HYDROLASE"/>
    <property type="match status" value="1"/>
</dbReference>
<dbReference type="InterPro" id="IPR052553">
    <property type="entry name" value="CbiG_hydrolase"/>
</dbReference>
<dbReference type="InterPro" id="IPR021744">
    <property type="entry name" value="CbiG_N"/>
</dbReference>